<evidence type="ECO:0000313" key="2">
    <source>
        <dbReference type="EMBL" id="SHM79261.1"/>
    </source>
</evidence>
<dbReference type="STRING" id="69322.SAMN05443669_10762"/>
<reference evidence="3" key="1">
    <citation type="submission" date="2016-11" db="EMBL/GenBank/DDBJ databases">
        <authorList>
            <person name="Varghese N."/>
            <person name="Submissions S."/>
        </authorList>
    </citation>
    <scope>NUCLEOTIDE SEQUENCE [LARGE SCALE GENOMIC DNA]</scope>
    <source>
        <strain evidence="3">DSM 3661</strain>
    </source>
</reference>
<gene>
    <name evidence="2" type="ORF">SAMN05443669_10762</name>
</gene>
<dbReference type="SUPFAM" id="SSF52540">
    <property type="entry name" value="P-loop containing nucleoside triphosphate hydrolases"/>
    <property type="match status" value="1"/>
</dbReference>
<protein>
    <submittedName>
        <fullName evidence="2">AAA ATPase domain-containing protein</fullName>
    </submittedName>
</protein>
<dbReference type="OrthoDB" id="9792800at2"/>
<dbReference type="InterPro" id="IPR041685">
    <property type="entry name" value="AAA_GajA/Old/RecF-like"/>
</dbReference>
<keyword evidence="3" id="KW-1185">Reference proteome</keyword>
<dbReference type="PANTHER" id="PTHR43581">
    <property type="entry name" value="ATP/GTP PHOSPHATASE"/>
    <property type="match status" value="1"/>
</dbReference>
<accession>A0A1M7LM52</accession>
<dbReference type="Pfam" id="PF13175">
    <property type="entry name" value="AAA_15"/>
    <property type="match status" value="1"/>
</dbReference>
<dbReference type="Gene3D" id="3.40.50.300">
    <property type="entry name" value="P-loop containing nucleotide triphosphate hydrolases"/>
    <property type="match status" value="1"/>
</dbReference>
<evidence type="ECO:0000313" key="3">
    <source>
        <dbReference type="Proteomes" id="UP000184260"/>
    </source>
</evidence>
<dbReference type="InterPro" id="IPR027417">
    <property type="entry name" value="P-loop_NTPase"/>
</dbReference>
<dbReference type="PANTHER" id="PTHR43581:SF4">
    <property type="entry name" value="ATP_GTP PHOSPHATASE"/>
    <property type="match status" value="1"/>
</dbReference>
<dbReference type="InterPro" id="IPR051396">
    <property type="entry name" value="Bact_Antivir_Def_Nuclease"/>
</dbReference>
<evidence type="ECO:0000259" key="1">
    <source>
        <dbReference type="Pfam" id="PF13175"/>
    </source>
</evidence>
<dbReference type="RefSeq" id="WP_073355744.1">
    <property type="nucleotide sequence ID" value="NZ_FRBU01000076.1"/>
</dbReference>
<feature type="domain" description="Endonuclease GajA/Old nuclease/RecF-like AAA" evidence="1">
    <location>
        <begin position="1"/>
        <end position="224"/>
    </location>
</feature>
<dbReference type="AlphaFoldDB" id="A0A1M7LM52"/>
<proteinExistence type="predicted"/>
<organism evidence="2 3">
    <name type="scientific">Flavobacterium xanthum</name>
    <dbReference type="NCBI Taxonomy" id="69322"/>
    <lineage>
        <taxon>Bacteria</taxon>
        <taxon>Pseudomonadati</taxon>
        <taxon>Bacteroidota</taxon>
        <taxon>Flavobacteriia</taxon>
        <taxon>Flavobacteriales</taxon>
        <taxon>Flavobacteriaceae</taxon>
        <taxon>Flavobacterium</taxon>
    </lineage>
</organism>
<name>A0A1M7LM52_9FLAO</name>
<sequence>MIIKEIQISNFRILKEFTIELEKVISLVIGKNNAGKTSILTILDKFLNQSENNRFVIDDFNLDFKNHLKQIIEGEQLIEEEYIKTFYGIKLRILIEYSDIDNFSNIQKLMLDLDTENKFIVLGFDYLLSYRNYLNFRKDLNDYKAKEKKKKKEADEKSVLYVEKGFKEFFKTNLQKYFENHKKSIHYDTTNSLIDDSNFINIDEVNLSDVINFKYISARRDVTKYPPEQLHIV</sequence>
<dbReference type="EMBL" id="FRBU01000076">
    <property type="protein sequence ID" value="SHM79261.1"/>
    <property type="molecule type" value="Genomic_DNA"/>
</dbReference>
<dbReference type="Proteomes" id="UP000184260">
    <property type="component" value="Unassembled WGS sequence"/>
</dbReference>